<dbReference type="SUPFAM" id="SSF46689">
    <property type="entry name" value="Homeodomain-like"/>
    <property type="match status" value="1"/>
</dbReference>
<dbReference type="RefSeq" id="WP_161423739.1">
    <property type="nucleotide sequence ID" value="NZ_JARWMY010000001.1"/>
</dbReference>
<evidence type="ECO:0000256" key="1">
    <source>
        <dbReference type="ARBA" id="ARBA00023125"/>
    </source>
</evidence>
<reference evidence="4 5" key="1">
    <citation type="submission" date="2019-12" db="EMBL/GenBank/DDBJ databases">
        <title>Draft genome sequencing of Halomonas icarensis D1-1.</title>
        <authorList>
            <person name="Pandiyan K."/>
            <person name="Kushwaha P."/>
            <person name="Gowdham M."/>
            <person name="Chakdar H."/>
            <person name="Singh A."/>
            <person name="Kumar M."/>
            <person name="Saxena A.K."/>
        </authorList>
    </citation>
    <scope>NUCLEOTIDE SEQUENCE [LARGE SCALE GENOMIC DNA]</scope>
    <source>
        <strain evidence="4 5">D1-1</strain>
    </source>
</reference>
<dbReference type="AlphaFoldDB" id="A0A7X4W086"/>
<keyword evidence="5" id="KW-1185">Reference proteome</keyword>
<feature type="domain" description="HTH tetR-type" evidence="3">
    <location>
        <begin position="8"/>
        <end position="68"/>
    </location>
</feature>
<dbReference type="InterPro" id="IPR050109">
    <property type="entry name" value="HTH-type_TetR-like_transc_reg"/>
</dbReference>
<proteinExistence type="predicted"/>
<evidence type="ECO:0000259" key="3">
    <source>
        <dbReference type="PROSITE" id="PS50977"/>
    </source>
</evidence>
<evidence type="ECO:0000256" key="2">
    <source>
        <dbReference type="PROSITE-ProRule" id="PRU00335"/>
    </source>
</evidence>
<dbReference type="PANTHER" id="PTHR30055">
    <property type="entry name" value="HTH-TYPE TRANSCRIPTIONAL REGULATOR RUTR"/>
    <property type="match status" value="1"/>
</dbReference>
<sequence>MRKRLSKDERRQQLLDLSLVILERDGADALTLATLAKEAGVTKPVAYDHFQSRANLLYQLYARFDQRLVDVTRQRVAGQARSLQERVHHVVALYFDCVRQCGPQYEAIVSALMAYPEYKGIRTNIRNSFVHVYRELFSDHDTDGYLGYRLVAIFGAIEEVAKATMEDQVPYDQAVMTLERLIVSALQRD</sequence>
<feature type="DNA-binding region" description="H-T-H motif" evidence="2">
    <location>
        <begin position="31"/>
        <end position="50"/>
    </location>
</feature>
<dbReference type="PANTHER" id="PTHR30055:SF223">
    <property type="entry name" value="HTH-TYPE TRANSCRIPTIONAL REGULATOR UIDR"/>
    <property type="match status" value="1"/>
</dbReference>
<dbReference type="Proteomes" id="UP000448235">
    <property type="component" value="Unassembled WGS sequence"/>
</dbReference>
<dbReference type="GO" id="GO:0003700">
    <property type="term" value="F:DNA-binding transcription factor activity"/>
    <property type="evidence" value="ECO:0007669"/>
    <property type="project" value="TreeGrafter"/>
</dbReference>
<keyword evidence="1 2" id="KW-0238">DNA-binding</keyword>
<dbReference type="PRINTS" id="PR00455">
    <property type="entry name" value="HTHTETR"/>
</dbReference>
<accession>A0A7X4W086</accession>
<dbReference type="InterPro" id="IPR001647">
    <property type="entry name" value="HTH_TetR"/>
</dbReference>
<comment type="caution">
    <text evidence="4">The sequence shown here is derived from an EMBL/GenBank/DDBJ whole genome shotgun (WGS) entry which is preliminary data.</text>
</comment>
<dbReference type="GO" id="GO:0000976">
    <property type="term" value="F:transcription cis-regulatory region binding"/>
    <property type="evidence" value="ECO:0007669"/>
    <property type="project" value="TreeGrafter"/>
</dbReference>
<gene>
    <name evidence="4" type="ORF">GRB80_12070</name>
</gene>
<protein>
    <submittedName>
        <fullName evidence="4">TetR family transcriptional regulator</fullName>
    </submittedName>
</protein>
<dbReference type="EMBL" id="WUTS01000001">
    <property type="protein sequence ID" value="NAW13584.1"/>
    <property type="molecule type" value="Genomic_DNA"/>
</dbReference>
<name>A0A7X4W086_9GAMM</name>
<dbReference type="InterPro" id="IPR009057">
    <property type="entry name" value="Homeodomain-like_sf"/>
</dbReference>
<dbReference type="Gene3D" id="1.10.357.10">
    <property type="entry name" value="Tetracycline Repressor, domain 2"/>
    <property type="match status" value="1"/>
</dbReference>
<dbReference type="Pfam" id="PF00440">
    <property type="entry name" value="TetR_N"/>
    <property type="match status" value="1"/>
</dbReference>
<organism evidence="4 5">
    <name type="scientific">Halomonas icarae</name>
    <dbReference type="NCBI Taxonomy" id="2691040"/>
    <lineage>
        <taxon>Bacteria</taxon>
        <taxon>Pseudomonadati</taxon>
        <taxon>Pseudomonadota</taxon>
        <taxon>Gammaproteobacteria</taxon>
        <taxon>Oceanospirillales</taxon>
        <taxon>Halomonadaceae</taxon>
        <taxon>Halomonas</taxon>
    </lineage>
</organism>
<dbReference type="PROSITE" id="PS50977">
    <property type="entry name" value="HTH_TETR_2"/>
    <property type="match status" value="1"/>
</dbReference>
<evidence type="ECO:0000313" key="4">
    <source>
        <dbReference type="EMBL" id="NAW13584.1"/>
    </source>
</evidence>
<evidence type="ECO:0000313" key="5">
    <source>
        <dbReference type="Proteomes" id="UP000448235"/>
    </source>
</evidence>